<keyword evidence="2" id="KW-1185">Reference proteome</keyword>
<dbReference type="RefSeq" id="WP_349169836.1">
    <property type="nucleotide sequence ID" value="NZ_JBBMFO010000001.1"/>
</dbReference>
<protein>
    <submittedName>
        <fullName evidence="1">Phage tail protein I</fullName>
    </submittedName>
</protein>
<dbReference type="NCBIfam" id="TIGR01634">
    <property type="entry name" value="tail_P2_I"/>
    <property type="match status" value="1"/>
</dbReference>
<name>A0ABV1CBH4_9FIRM</name>
<dbReference type="Pfam" id="PF09684">
    <property type="entry name" value="Tail_P2_I"/>
    <property type="match status" value="1"/>
</dbReference>
<evidence type="ECO:0000313" key="1">
    <source>
        <dbReference type="EMBL" id="MEQ2400161.1"/>
    </source>
</evidence>
<dbReference type="InterPro" id="IPR006521">
    <property type="entry name" value="Tail_protein_I"/>
</dbReference>
<comment type="caution">
    <text evidence="1">The sequence shown here is derived from an EMBL/GenBank/DDBJ whole genome shotgun (WGS) entry which is preliminary data.</text>
</comment>
<evidence type="ECO:0000313" key="2">
    <source>
        <dbReference type="Proteomes" id="UP001447979"/>
    </source>
</evidence>
<accession>A0ABV1CBH4</accession>
<dbReference type="Proteomes" id="UP001447979">
    <property type="component" value="Unassembled WGS sequence"/>
</dbReference>
<dbReference type="EMBL" id="JBBMFO010000001">
    <property type="protein sequence ID" value="MEQ2400161.1"/>
    <property type="molecule type" value="Genomic_DNA"/>
</dbReference>
<sequence>MSDVMLNKMLPSSIDDNETIKIINEILQPYIDQNFKVFIPRLFLYANIDRLDENMLNHLAYECHVDFYDADLPIEKKRTMVKKAIKYHRYKGTPFAVEELLSDVFDDTWLKEWYEYGGEPYYFRIYTKDFLKDEKTFKSFMKALFAVKNTRSWLEGIILVRDQTIYYGMYGQKAKHYKVLPNKVEDKEFDNLVYMGMATYHKKIKRVAIMPEVWTLNQEGMFLEVEDGSGVRMKYD</sequence>
<organism evidence="1 2">
    <name type="scientific">Peptoniphilus hominis</name>
    <name type="common">ex Hitch et al. 2025</name>
    <dbReference type="NCBI Taxonomy" id="3133174"/>
    <lineage>
        <taxon>Bacteria</taxon>
        <taxon>Bacillati</taxon>
        <taxon>Bacillota</taxon>
        <taxon>Tissierellia</taxon>
        <taxon>Tissierellales</taxon>
        <taxon>Peptoniphilaceae</taxon>
        <taxon>Peptoniphilus</taxon>
    </lineage>
</organism>
<reference evidence="1 2" key="1">
    <citation type="submission" date="2024-03" db="EMBL/GenBank/DDBJ databases">
        <title>Human intestinal bacterial collection.</title>
        <authorList>
            <person name="Pauvert C."/>
            <person name="Hitch T.C.A."/>
            <person name="Clavel T."/>
        </authorList>
    </citation>
    <scope>NUCLEOTIDE SEQUENCE [LARGE SCALE GENOMIC DNA]</scope>
    <source>
        <strain evidence="1 2">CLA-SR-H025</strain>
    </source>
</reference>
<gene>
    <name evidence="1" type="ORF">WMO19_00930</name>
</gene>
<proteinExistence type="predicted"/>